<proteinExistence type="predicted"/>
<feature type="compositionally biased region" description="Basic and acidic residues" evidence="1">
    <location>
        <begin position="198"/>
        <end position="216"/>
    </location>
</feature>
<feature type="compositionally biased region" description="Basic and acidic residues" evidence="1">
    <location>
        <begin position="230"/>
        <end position="248"/>
    </location>
</feature>
<dbReference type="AlphaFoldDB" id="A0A9P0LAU4"/>
<name>A0A9P0LAU4_ACAOB</name>
<gene>
    <name evidence="2" type="ORF">ACAOBT_LOCUS22125</name>
</gene>
<dbReference type="EMBL" id="CAKOFQ010007199">
    <property type="protein sequence ID" value="CAH1994453.1"/>
    <property type="molecule type" value="Genomic_DNA"/>
</dbReference>
<evidence type="ECO:0000256" key="1">
    <source>
        <dbReference type="SAM" id="MobiDB-lite"/>
    </source>
</evidence>
<feature type="compositionally biased region" description="Basic and acidic residues" evidence="1">
    <location>
        <begin position="120"/>
        <end position="191"/>
    </location>
</feature>
<reference evidence="2" key="1">
    <citation type="submission" date="2022-03" db="EMBL/GenBank/DDBJ databases">
        <authorList>
            <person name="Sayadi A."/>
        </authorList>
    </citation>
    <scope>NUCLEOTIDE SEQUENCE</scope>
</reference>
<keyword evidence="3" id="KW-1185">Reference proteome</keyword>
<evidence type="ECO:0000313" key="3">
    <source>
        <dbReference type="Proteomes" id="UP001152888"/>
    </source>
</evidence>
<evidence type="ECO:0000313" key="2">
    <source>
        <dbReference type="EMBL" id="CAH1994453.1"/>
    </source>
</evidence>
<feature type="compositionally biased region" description="Basic residues" evidence="1">
    <location>
        <begin position="217"/>
        <end position="227"/>
    </location>
</feature>
<accession>A0A9P0LAU4</accession>
<comment type="caution">
    <text evidence="2">The sequence shown here is derived from an EMBL/GenBank/DDBJ whole genome shotgun (WGS) entry which is preliminary data.</text>
</comment>
<feature type="compositionally biased region" description="Basic residues" evidence="1">
    <location>
        <begin position="82"/>
        <end position="119"/>
    </location>
</feature>
<dbReference type="Proteomes" id="UP001152888">
    <property type="component" value="Unassembled WGS sequence"/>
</dbReference>
<sequence length="248" mass="30335">MKEVINNQMEQYIDYLQNSKVTVEEQIPEKNHEETNNSTGYINYEQYNQMSCDISEVTCTNDSTYNDVVHDKSRPSSSIGRHSSHSGRSHEHSRHSSRSRGEKNHKHRYDGDRKRKHSCERHVYRDRGRTHSEDYKEERLHPYKDKERDRVYLHHDDRNKKYVSPDDEQYRKHSHPENDRSRRDPHSDNGKNKRYLHLRTDRDRSFHGEYDRDRFVHKQHQRKRSPPIHRNGEDRHDYKHSYRPEKRH</sequence>
<protein>
    <submittedName>
        <fullName evidence="2">Uncharacterized protein</fullName>
    </submittedName>
</protein>
<dbReference type="OrthoDB" id="10581465at2759"/>
<feature type="region of interest" description="Disordered" evidence="1">
    <location>
        <begin position="66"/>
        <end position="248"/>
    </location>
</feature>
<organism evidence="2 3">
    <name type="scientific">Acanthoscelides obtectus</name>
    <name type="common">Bean weevil</name>
    <name type="synonym">Bruchus obtectus</name>
    <dbReference type="NCBI Taxonomy" id="200917"/>
    <lineage>
        <taxon>Eukaryota</taxon>
        <taxon>Metazoa</taxon>
        <taxon>Ecdysozoa</taxon>
        <taxon>Arthropoda</taxon>
        <taxon>Hexapoda</taxon>
        <taxon>Insecta</taxon>
        <taxon>Pterygota</taxon>
        <taxon>Neoptera</taxon>
        <taxon>Endopterygota</taxon>
        <taxon>Coleoptera</taxon>
        <taxon>Polyphaga</taxon>
        <taxon>Cucujiformia</taxon>
        <taxon>Chrysomeloidea</taxon>
        <taxon>Chrysomelidae</taxon>
        <taxon>Bruchinae</taxon>
        <taxon>Bruchini</taxon>
        <taxon>Acanthoscelides</taxon>
    </lineage>
</organism>